<dbReference type="PROSITE" id="PS50146">
    <property type="entry name" value="DAGK"/>
    <property type="match status" value="1"/>
</dbReference>
<dbReference type="InterPro" id="IPR045540">
    <property type="entry name" value="YegS/DAGK_C"/>
</dbReference>
<dbReference type="InterPro" id="IPR050187">
    <property type="entry name" value="Lipid_Phosphate_FormReg"/>
</dbReference>
<dbReference type="Pfam" id="PF00781">
    <property type="entry name" value="DAGK_cat"/>
    <property type="match status" value="1"/>
</dbReference>
<dbReference type="KEGG" id="vab:WPS_00890"/>
<dbReference type="InterPro" id="IPR017438">
    <property type="entry name" value="ATP-NAD_kinase_N"/>
</dbReference>
<evidence type="ECO:0000313" key="11">
    <source>
        <dbReference type="Proteomes" id="UP001317532"/>
    </source>
</evidence>
<keyword evidence="6" id="KW-0067">ATP-binding</keyword>
<evidence type="ECO:0000256" key="3">
    <source>
        <dbReference type="ARBA" id="ARBA00022679"/>
    </source>
</evidence>
<accession>A0AAN2C8A8</accession>
<dbReference type="InterPro" id="IPR001206">
    <property type="entry name" value="Diacylglycerol_kinase_cat_dom"/>
</dbReference>
<dbReference type="EMBL" id="AP025523">
    <property type="protein sequence ID" value="BDE04813.1"/>
    <property type="molecule type" value="Genomic_DNA"/>
</dbReference>
<keyword evidence="3" id="KW-0808">Transferase</keyword>
<evidence type="ECO:0000256" key="1">
    <source>
        <dbReference type="ARBA" id="ARBA00001946"/>
    </source>
</evidence>
<evidence type="ECO:0000256" key="8">
    <source>
        <dbReference type="ARBA" id="ARBA00023264"/>
    </source>
</evidence>
<dbReference type="AlphaFoldDB" id="A0AAN2C8A8"/>
<comment type="similarity">
    <text evidence="2">Belongs to the diacylglycerol/lipid kinase family.</text>
</comment>
<reference evidence="10 11" key="1">
    <citation type="journal article" date="2022" name="ISME Commun">
        <title>Vulcanimicrobium alpinus gen. nov. sp. nov., the first cultivated representative of the candidate phylum 'Eremiobacterota', is a metabolically versatile aerobic anoxygenic phototroph.</title>
        <authorList>
            <person name="Yabe S."/>
            <person name="Muto K."/>
            <person name="Abe K."/>
            <person name="Yokota A."/>
            <person name="Staudigel H."/>
            <person name="Tebo B.M."/>
        </authorList>
    </citation>
    <scope>NUCLEOTIDE SEQUENCE [LARGE SCALE GENOMIC DNA]</scope>
    <source>
        <strain evidence="10 11">WC8-2</strain>
    </source>
</reference>
<comment type="cofactor">
    <cofactor evidence="1">
        <name>Mg(2+)</name>
        <dbReference type="ChEBI" id="CHEBI:18420"/>
    </cofactor>
</comment>
<keyword evidence="8" id="KW-1208">Phospholipid metabolism</keyword>
<dbReference type="GO" id="GO:0008654">
    <property type="term" value="P:phospholipid biosynthetic process"/>
    <property type="evidence" value="ECO:0007669"/>
    <property type="project" value="UniProtKB-KW"/>
</dbReference>
<sequence length="300" mass="32425">MAKRVLFAVNPRARSGRPERDRSAAALRARGHTLVPVELSGASGELSRAIVAHRDAVDAVLVGGGDGTLLTALPGLVETKLPLAILPLGTFNELARTLGVPHDPEAVAALLDEGASIPLDVGCVNGVFYFNEASVGLSTRVARLQTGQVKRALGMLAIPVTTVRAMRWLRPMHLEVVDERGEVRRLRAVQLTVANSYRFGGVVENPEGSLEDGKLWLYSIDVRGWWSALRVVGAVLVRRFAHTPDVVAVRGSRFTVRSVHGRAHRVFADSEDVTHLPAEFSIVPHGVTVFVPSERVDAIR</sequence>
<dbReference type="RefSeq" id="WP_317995902.1">
    <property type="nucleotide sequence ID" value="NZ_AP025523.1"/>
</dbReference>
<protein>
    <submittedName>
        <fullName evidence="10">Bis(5'-nucleosyl)-tetraphosphatase</fullName>
    </submittedName>
</protein>
<dbReference type="GO" id="GO:0005886">
    <property type="term" value="C:plasma membrane"/>
    <property type="evidence" value="ECO:0007669"/>
    <property type="project" value="TreeGrafter"/>
</dbReference>
<organism evidence="10 11">
    <name type="scientific">Vulcanimicrobium alpinum</name>
    <dbReference type="NCBI Taxonomy" id="3016050"/>
    <lineage>
        <taxon>Bacteria</taxon>
        <taxon>Bacillati</taxon>
        <taxon>Vulcanimicrobiota</taxon>
        <taxon>Vulcanimicrobiia</taxon>
        <taxon>Vulcanimicrobiales</taxon>
        <taxon>Vulcanimicrobiaceae</taxon>
        <taxon>Vulcanimicrobium</taxon>
    </lineage>
</organism>
<dbReference type="PANTHER" id="PTHR12358">
    <property type="entry name" value="SPHINGOSINE KINASE"/>
    <property type="match status" value="1"/>
</dbReference>
<evidence type="ECO:0000313" key="10">
    <source>
        <dbReference type="EMBL" id="BDE04813.1"/>
    </source>
</evidence>
<evidence type="ECO:0000256" key="5">
    <source>
        <dbReference type="ARBA" id="ARBA00022777"/>
    </source>
</evidence>
<evidence type="ECO:0000256" key="6">
    <source>
        <dbReference type="ARBA" id="ARBA00022840"/>
    </source>
</evidence>
<name>A0AAN2C8A8_UNVUL</name>
<evidence type="ECO:0000256" key="7">
    <source>
        <dbReference type="ARBA" id="ARBA00023209"/>
    </source>
</evidence>
<proteinExistence type="inferred from homology"/>
<keyword evidence="7" id="KW-0594">Phospholipid biosynthesis</keyword>
<dbReference type="SUPFAM" id="SSF111331">
    <property type="entry name" value="NAD kinase/diacylglycerol kinase-like"/>
    <property type="match status" value="1"/>
</dbReference>
<keyword evidence="7" id="KW-0443">Lipid metabolism</keyword>
<dbReference type="GO" id="GO:0016301">
    <property type="term" value="F:kinase activity"/>
    <property type="evidence" value="ECO:0007669"/>
    <property type="project" value="UniProtKB-KW"/>
</dbReference>
<keyword evidence="11" id="KW-1185">Reference proteome</keyword>
<dbReference type="Pfam" id="PF19279">
    <property type="entry name" value="YegS_C"/>
    <property type="match status" value="1"/>
</dbReference>
<gene>
    <name evidence="10" type="ORF">WPS_00890</name>
</gene>
<dbReference type="Gene3D" id="2.60.200.40">
    <property type="match status" value="1"/>
</dbReference>
<feature type="domain" description="DAGKc" evidence="9">
    <location>
        <begin position="1"/>
        <end position="129"/>
    </location>
</feature>
<dbReference type="GO" id="GO:0005524">
    <property type="term" value="F:ATP binding"/>
    <property type="evidence" value="ECO:0007669"/>
    <property type="project" value="UniProtKB-KW"/>
</dbReference>
<evidence type="ECO:0000259" key="9">
    <source>
        <dbReference type="PROSITE" id="PS50146"/>
    </source>
</evidence>
<dbReference type="InterPro" id="IPR016064">
    <property type="entry name" value="NAD/diacylglycerol_kinase_sf"/>
</dbReference>
<evidence type="ECO:0000256" key="2">
    <source>
        <dbReference type="ARBA" id="ARBA00005983"/>
    </source>
</evidence>
<keyword evidence="4" id="KW-0547">Nucleotide-binding</keyword>
<dbReference type="Gene3D" id="3.40.50.10330">
    <property type="entry name" value="Probable inorganic polyphosphate/atp-NAD kinase, domain 1"/>
    <property type="match status" value="1"/>
</dbReference>
<evidence type="ECO:0000256" key="4">
    <source>
        <dbReference type="ARBA" id="ARBA00022741"/>
    </source>
</evidence>
<dbReference type="PANTHER" id="PTHR12358:SF106">
    <property type="entry name" value="LIPID KINASE YEGS"/>
    <property type="match status" value="1"/>
</dbReference>
<keyword evidence="7" id="KW-0444">Lipid biosynthesis</keyword>
<dbReference type="Proteomes" id="UP001317532">
    <property type="component" value="Chromosome"/>
</dbReference>
<dbReference type="SMART" id="SM00046">
    <property type="entry name" value="DAGKc"/>
    <property type="match status" value="1"/>
</dbReference>
<keyword evidence="5" id="KW-0418">Kinase</keyword>